<dbReference type="InParanoid" id="A0A165HUU6"/>
<evidence type="ECO:0000259" key="5">
    <source>
        <dbReference type="PROSITE" id="PS51278"/>
    </source>
</evidence>
<evidence type="ECO:0000256" key="4">
    <source>
        <dbReference type="SAM" id="MobiDB-lite"/>
    </source>
</evidence>
<dbReference type="EMBL" id="KV426007">
    <property type="protein sequence ID" value="KZV92493.1"/>
    <property type="molecule type" value="Genomic_DNA"/>
</dbReference>
<dbReference type="Pfam" id="PF00733">
    <property type="entry name" value="Asn_synthase"/>
    <property type="match status" value="1"/>
</dbReference>
<dbReference type="GO" id="GO:0004066">
    <property type="term" value="F:asparagine synthase (glutamine-hydrolyzing) activity"/>
    <property type="evidence" value="ECO:0007669"/>
    <property type="project" value="InterPro"/>
</dbReference>
<dbReference type="SUPFAM" id="SSF52402">
    <property type="entry name" value="Adenine nucleotide alpha hydrolases-like"/>
    <property type="match status" value="1"/>
</dbReference>
<sequence length="584" mass="63583">MCGITVLLSRPADSELQEPGSVGAIWRNLVAQNAARGPDLQNTHTVTLKSGLVLSLSASVLHMRGLHPQKQPHVLDGNVLCWNGEIFEGIEISPDANDGAILFSALAAATSPSAVVEVLSHLEGPYAFVFYSATENALYFARDPLGRRSLLLQPPSPEFPALLLSSTSGGQTATPNVEELSTAHILRLDLDALHDCLHLPDSAMAKLSRVGATPQAFSSPPLVNSQVAPEEEPLCVNVPPSAEFREAIAQTIACLDRSVRLRVQHIPPLPPAMIGTNAQDPDVPPARVAVLFSGGIDSTTLALLTDRHIPQDEPIDLLNVAFENPRKLKVQQNLEHPKRKGKGKPKASRGDENRAEPTYMVPDRVTGLEELEELRALCPHRRWNFVEVNITYEESTRMKPVITGLMHPSQTAMDLSLAMALYFATRGIGVVRTADGTAQPYHSHARVVISGLGSDELLGGYSRHRLAFQNGGWQGLIDELQLEISRIPTRNMGRDDRMISSHGKESRYPFLSLSVVSFLASLPVHVKVDPRLGNGEGDKMLLRAVARELGLTLASRRKKRAMQFGSHSARMEDGAPNHGDDVIR</sequence>
<dbReference type="STRING" id="1314781.A0A165HUU6"/>
<evidence type="ECO:0000256" key="3">
    <source>
        <dbReference type="ARBA" id="ARBA00022962"/>
    </source>
</evidence>
<evidence type="ECO:0000256" key="2">
    <source>
        <dbReference type="ARBA" id="ARBA00022888"/>
    </source>
</evidence>
<evidence type="ECO:0000313" key="7">
    <source>
        <dbReference type="Proteomes" id="UP000077266"/>
    </source>
</evidence>
<dbReference type="InterPro" id="IPR051857">
    <property type="entry name" value="Asn_synthetase_domain"/>
</dbReference>
<protein>
    <recommendedName>
        <fullName evidence="5">Glutamine amidotransferase type-2 domain-containing protein</fullName>
    </recommendedName>
</protein>
<keyword evidence="3" id="KW-0315">Glutamine amidotransferase</keyword>
<evidence type="ECO:0000313" key="6">
    <source>
        <dbReference type="EMBL" id="KZV92493.1"/>
    </source>
</evidence>
<feature type="region of interest" description="Disordered" evidence="4">
    <location>
        <begin position="562"/>
        <end position="584"/>
    </location>
</feature>
<name>A0A165HUU6_EXIGL</name>
<dbReference type="AlphaFoldDB" id="A0A165HUU6"/>
<gene>
    <name evidence="6" type="ORF">EXIGLDRAFT_718274</name>
</gene>
<feature type="compositionally biased region" description="Basic residues" evidence="4">
    <location>
        <begin position="337"/>
        <end position="347"/>
    </location>
</feature>
<dbReference type="OrthoDB" id="10252281at2759"/>
<dbReference type="PANTHER" id="PTHR45937">
    <property type="entry name" value="ASPARAGINE SYNTHETASE DOMAIN-CONTAINING PROTEIN 1"/>
    <property type="match status" value="1"/>
</dbReference>
<dbReference type="CDD" id="cd01991">
    <property type="entry name" value="Asn_synthase_B_C"/>
    <property type="match status" value="1"/>
</dbReference>
<dbReference type="InterPro" id="IPR014729">
    <property type="entry name" value="Rossmann-like_a/b/a_fold"/>
</dbReference>
<dbReference type="InterPro" id="IPR029055">
    <property type="entry name" value="Ntn_hydrolases_N"/>
</dbReference>
<dbReference type="SUPFAM" id="SSF56235">
    <property type="entry name" value="N-terminal nucleophile aminohydrolases (Ntn hydrolases)"/>
    <property type="match status" value="1"/>
</dbReference>
<proteinExistence type="predicted"/>
<dbReference type="Gene3D" id="3.40.50.620">
    <property type="entry name" value="HUPs"/>
    <property type="match status" value="1"/>
</dbReference>
<dbReference type="InterPro" id="IPR017932">
    <property type="entry name" value="GATase_2_dom"/>
</dbReference>
<dbReference type="FunCoup" id="A0A165HUU6">
    <property type="interactions" value="370"/>
</dbReference>
<dbReference type="GO" id="GO:0006529">
    <property type="term" value="P:asparagine biosynthetic process"/>
    <property type="evidence" value="ECO:0007669"/>
    <property type="project" value="UniProtKB-KW"/>
</dbReference>
<feature type="compositionally biased region" description="Basic and acidic residues" evidence="4">
    <location>
        <begin position="569"/>
        <end position="584"/>
    </location>
</feature>
<dbReference type="Proteomes" id="UP000077266">
    <property type="component" value="Unassembled WGS sequence"/>
</dbReference>
<keyword evidence="1" id="KW-0028">Amino-acid biosynthesis</keyword>
<feature type="domain" description="Glutamine amidotransferase type-2" evidence="5">
    <location>
        <begin position="2"/>
        <end position="191"/>
    </location>
</feature>
<accession>A0A165HUU6</accession>
<evidence type="ECO:0000256" key="1">
    <source>
        <dbReference type="ARBA" id="ARBA00022605"/>
    </source>
</evidence>
<keyword evidence="7" id="KW-1185">Reference proteome</keyword>
<dbReference type="Pfam" id="PF13537">
    <property type="entry name" value="GATase_7"/>
    <property type="match status" value="1"/>
</dbReference>
<organism evidence="6 7">
    <name type="scientific">Exidia glandulosa HHB12029</name>
    <dbReference type="NCBI Taxonomy" id="1314781"/>
    <lineage>
        <taxon>Eukaryota</taxon>
        <taxon>Fungi</taxon>
        <taxon>Dikarya</taxon>
        <taxon>Basidiomycota</taxon>
        <taxon>Agaricomycotina</taxon>
        <taxon>Agaricomycetes</taxon>
        <taxon>Auriculariales</taxon>
        <taxon>Exidiaceae</taxon>
        <taxon>Exidia</taxon>
    </lineage>
</organism>
<keyword evidence="2" id="KW-0061">Asparagine biosynthesis</keyword>
<reference evidence="6 7" key="1">
    <citation type="journal article" date="2016" name="Mol. Biol. Evol.">
        <title>Comparative Genomics of Early-Diverging Mushroom-Forming Fungi Provides Insights into the Origins of Lignocellulose Decay Capabilities.</title>
        <authorList>
            <person name="Nagy L.G."/>
            <person name="Riley R."/>
            <person name="Tritt A."/>
            <person name="Adam C."/>
            <person name="Daum C."/>
            <person name="Floudas D."/>
            <person name="Sun H."/>
            <person name="Yadav J.S."/>
            <person name="Pangilinan J."/>
            <person name="Larsson K.H."/>
            <person name="Matsuura K."/>
            <person name="Barry K."/>
            <person name="Labutti K."/>
            <person name="Kuo R."/>
            <person name="Ohm R.A."/>
            <person name="Bhattacharya S.S."/>
            <person name="Shirouzu T."/>
            <person name="Yoshinaga Y."/>
            <person name="Martin F.M."/>
            <person name="Grigoriev I.V."/>
            <person name="Hibbett D.S."/>
        </authorList>
    </citation>
    <scope>NUCLEOTIDE SEQUENCE [LARGE SCALE GENOMIC DNA]</scope>
    <source>
        <strain evidence="6 7">HHB12029</strain>
    </source>
</reference>
<dbReference type="PANTHER" id="PTHR45937:SF1">
    <property type="entry name" value="ASPARAGINE SYNTHETASE DOMAIN-CONTAINING PROTEIN 1"/>
    <property type="match status" value="1"/>
</dbReference>
<feature type="region of interest" description="Disordered" evidence="4">
    <location>
        <begin position="329"/>
        <end position="357"/>
    </location>
</feature>
<dbReference type="PROSITE" id="PS51278">
    <property type="entry name" value="GATASE_TYPE_2"/>
    <property type="match status" value="1"/>
</dbReference>
<dbReference type="Gene3D" id="3.60.20.10">
    <property type="entry name" value="Glutamine Phosphoribosylpyrophosphate, subunit 1, domain 1"/>
    <property type="match status" value="1"/>
</dbReference>
<dbReference type="InterPro" id="IPR001962">
    <property type="entry name" value="Asn_synthase"/>
</dbReference>